<keyword evidence="3" id="KW-1185">Reference proteome</keyword>
<protein>
    <recommendedName>
        <fullName evidence="4">AA1-like domain-containing protein</fullName>
    </recommendedName>
</protein>
<evidence type="ECO:0000256" key="1">
    <source>
        <dbReference type="SAM" id="SignalP"/>
    </source>
</evidence>
<dbReference type="GeneID" id="35604346"/>
<evidence type="ECO:0000313" key="2">
    <source>
        <dbReference type="EMBL" id="CZT23560.1"/>
    </source>
</evidence>
<dbReference type="EMBL" id="FJUY01000017">
    <property type="protein sequence ID" value="CZT23560.1"/>
    <property type="molecule type" value="Genomic_DNA"/>
</dbReference>
<dbReference type="RefSeq" id="XP_023630284.1">
    <property type="nucleotide sequence ID" value="XM_023774516.1"/>
</dbReference>
<dbReference type="OrthoDB" id="5395704at2759"/>
<evidence type="ECO:0008006" key="4">
    <source>
        <dbReference type="Google" id="ProtNLM"/>
    </source>
</evidence>
<gene>
    <name evidence="2" type="ORF">RCC_09274</name>
</gene>
<reference evidence="2 3" key="1">
    <citation type="submission" date="2016-03" db="EMBL/GenBank/DDBJ databases">
        <authorList>
            <person name="Ploux O."/>
        </authorList>
    </citation>
    <scope>NUCLEOTIDE SEQUENCE [LARGE SCALE GENOMIC DNA]</scope>
    <source>
        <strain evidence="2 3">URUG2</strain>
    </source>
</reference>
<dbReference type="AlphaFoldDB" id="A0A2D3V9H0"/>
<keyword evidence="1" id="KW-0732">Signal</keyword>
<organism evidence="2 3">
    <name type="scientific">Ramularia collo-cygni</name>
    <dbReference type="NCBI Taxonomy" id="112498"/>
    <lineage>
        <taxon>Eukaryota</taxon>
        <taxon>Fungi</taxon>
        <taxon>Dikarya</taxon>
        <taxon>Ascomycota</taxon>
        <taxon>Pezizomycotina</taxon>
        <taxon>Dothideomycetes</taxon>
        <taxon>Dothideomycetidae</taxon>
        <taxon>Mycosphaerellales</taxon>
        <taxon>Mycosphaerellaceae</taxon>
        <taxon>Ramularia</taxon>
    </lineage>
</organism>
<proteinExistence type="predicted"/>
<sequence>MRLLTPVLLAVTASARVIGRAGLSDNDSLQISRLLFNDTETGNTTLRFDVYNPDPLSKANTTCSGTWPHDTAYPVDYTLCQDGNFTWRLDEYSGVQSFTLGLTHTYEDPAIGDPPYDTLRVFAMAVMNETVLVLASGNGTTTAMQSNGTSTNAPIYAIVA</sequence>
<feature type="chain" id="PRO_5013669469" description="AA1-like domain-containing protein" evidence="1">
    <location>
        <begin position="16"/>
        <end position="160"/>
    </location>
</feature>
<feature type="signal peptide" evidence="1">
    <location>
        <begin position="1"/>
        <end position="15"/>
    </location>
</feature>
<evidence type="ECO:0000313" key="3">
    <source>
        <dbReference type="Proteomes" id="UP000225277"/>
    </source>
</evidence>
<dbReference type="Proteomes" id="UP000225277">
    <property type="component" value="Unassembled WGS sequence"/>
</dbReference>
<accession>A0A2D3V9H0</accession>
<name>A0A2D3V9H0_9PEZI</name>